<keyword evidence="2" id="KW-0238">DNA-binding</keyword>
<feature type="region of interest" description="Disordered" evidence="5">
    <location>
        <begin position="97"/>
        <end position="121"/>
    </location>
</feature>
<dbReference type="Proteomes" id="UP001362999">
    <property type="component" value="Unassembled WGS sequence"/>
</dbReference>
<dbReference type="SUPFAM" id="SSF46689">
    <property type="entry name" value="Homeodomain-like"/>
    <property type="match status" value="1"/>
</dbReference>
<name>A0AAW0EHJ2_9AGAR</name>
<accession>A0AAW0EHJ2</accession>
<reference evidence="7 8" key="1">
    <citation type="journal article" date="2024" name="J Genomics">
        <title>Draft genome sequencing and assembly of Favolaschia claudopus CIRM-BRFM 2984 isolated from oak limbs.</title>
        <authorList>
            <person name="Navarro D."/>
            <person name="Drula E."/>
            <person name="Chaduli D."/>
            <person name="Cazenave R."/>
            <person name="Ahrendt S."/>
            <person name="Wang J."/>
            <person name="Lipzen A."/>
            <person name="Daum C."/>
            <person name="Barry K."/>
            <person name="Grigoriev I.V."/>
            <person name="Favel A."/>
            <person name="Rosso M.N."/>
            <person name="Martin F."/>
        </authorList>
    </citation>
    <scope>NUCLEOTIDE SEQUENCE [LARGE SCALE GENOMIC DNA]</scope>
    <source>
        <strain evidence="7 8">CIRM-BRFM 2984</strain>
    </source>
</reference>
<dbReference type="GO" id="GO:0006355">
    <property type="term" value="P:regulation of DNA-templated transcription"/>
    <property type="evidence" value="ECO:0007669"/>
    <property type="project" value="InterPro"/>
</dbReference>
<protein>
    <recommendedName>
        <fullName evidence="6">KN homeodomain domain-containing protein</fullName>
    </recommendedName>
</protein>
<dbReference type="GO" id="GO:0003677">
    <property type="term" value="F:DNA binding"/>
    <property type="evidence" value="ECO:0007669"/>
    <property type="project" value="UniProtKB-KW"/>
</dbReference>
<keyword evidence="3" id="KW-0371">Homeobox</keyword>
<evidence type="ECO:0000256" key="1">
    <source>
        <dbReference type="ARBA" id="ARBA00005800"/>
    </source>
</evidence>
<keyword evidence="8" id="KW-1185">Reference proteome</keyword>
<evidence type="ECO:0000256" key="5">
    <source>
        <dbReference type="SAM" id="MobiDB-lite"/>
    </source>
</evidence>
<evidence type="ECO:0000256" key="3">
    <source>
        <dbReference type="ARBA" id="ARBA00023155"/>
    </source>
</evidence>
<keyword evidence="4" id="KW-0539">Nucleus</keyword>
<sequence length="408" mass="45871">MQLSILSRLQGIEADLYDFLAQDPSQSSLTFEEKWDQLNTDITAAVDSGILDDETKALAYNIASKGSALGELFLSLQTDAADITDNLVVQLEGLSVDAPSSNDSQSSDSESESSPSPRSSFVPFETSLPPFIEPAYEWLLKHLHNPYPNKAVKQKIADETGSSLERISDWFFEVRRRMGWSTLLREEFERKRVEIVDAARRYHLDSGRHRDTLAVEVYEKFERMDVFAQRMRDEIPRQERLRKARVAMTYPSPPASGPSSPMSEGTSRKRSYSETSDDEREYSLSKRPRTVNDASTLPSPPSSSHPSPNLRKRRLSESDGPSAKRPRFNGTRSTSDPFPVVLSGNPEDLANWFTSNDSPDIFAPEQLLEVELFNATEFALLMPSEEEESASIRPMAQGELSFPNIFSL</sequence>
<evidence type="ECO:0000256" key="4">
    <source>
        <dbReference type="ARBA" id="ARBA00023242"/>
    </source>
</evidence>
<evidence type="ECO:0000259" key="6">
    <source>
        <dbReference type="Pfam" id="PF05920"/>
    </source>
</evidence>
<organism evidence="7 8">
    <name type="scientific">Favolaschia claudopus</name>
    <dbReference type="NCBI Taxonomy" id="2862362"/>
    <lineage>
        <taxon>Eukaryota</taxon>
        <taxon>Fungi</taxon>
        <taxon>Dikarya</taxon>
        <taxon>Basidiomycota</taxon>
        <taxon>Agaricomycotina</taxon>
        <taxon>Agaricomycetes</taxon>
        <taxon>Agaricomycetidae</taxon>
        <taxon>Agaricales</taxon>
        <taxon>Marasmiineae</taxon>
        <taxon>Mycenaceae</taxon>
        <taxon>Favolaschia</taxon>
    </lineage>
</organism>
<dbReference type="InterPro" id="IPR009057">
    <property type="entry name" value="Homeodomain-like_sf"/>
</dbReference>
<dbReference type="EMBL" id="JAWWNJ010000001">
    <property type="protein sequence ID" value="KAK7064078.1"/>
    <property type="molecule type" value="Genomic_DNA"/>
</dbReference>
<dbReference type="Gene3D" id="1.10.10.60">
    <property type="entry name" value="Homeodomain-like"/>
    <property type="match status" value="1"/>
</dbReference>
<dbReference type="CDD" id="cd00086">
    <property type="entry name" value="homeodomain"/>
    <property type="match status" value="1"/>
</dbReference>
<evidence type="ECO:0000313" key="8">
    <source>
        <dbReference type="Proteomes" id="UP001362999"/>
    </source>
</evidence>
<feature type="region of interest" description="Disordered" evidence="5">
    <location>
        <begin position="248"/>
        <end position="340"/>
    </location>
</feature>
<feature type="compositionally biased region" description="Low complexity" evidence="5">
    <location>
        <begin position="97"/>
        <end position="120"/>
    </location>
</feature>
<comment type="similarity">
    <text evidence="1">Belongs to the TALE/M-ATYP homeobox family.</text>
</comment>
<evidence type="ECO:0000256" key="2">
    <source>
        <dbReference type="ARBA" id="ARBA00023125"/>
    </source>
</evidence>
<gene>
    <name evidence="7" type="ORF">R3P38DRAFT_24231</name>
</gene>
<dbReference type="Pfam" id="PF05920">
    <property type="entry name" value="Homeobox_KN"/>
    <property type="match status" value="1"/>
</dbReference>
<dbReference type="AlphaFoldDB" id="A0AAW0EHJ2"/>
<dbReference type="InterPro" id="IPR001356">
    <property type="entry name" value="HD"/>
</dbReference>
<comment type="caution">
    <text evidence="7">The sequence shown here is derived from an EMBL/GenBank/DDBJ whole genome shotgun (WGS) entry which is preliminary data.</text>
</comment>
<dbReference type="InterPro" id="IPR008422">
    <property type="entry name" value="KN_HD"/>
</dbReference>
<evidence type="ECO:0000313" key="7">
    <source>
        <dbReference type="EMBL" id="KAK7064078.1"/>
    </source>
</evidence>
<proteinExistence type="inferred from homology"/>
<feature type="domain" description="KN homeodomain" evidence="6">
    <location>
        <begin position="138"/>
        <end position="177"/>
    </location>
</feature>